<name>A0ACB7RMI7_HYAAI</name>
<evidence type="ECO:0000313" key="1">
    <source>
        <dbReference type="EMBL" id="KAH6923625.1"/>
    </source>
</evidence>
<dbReference type="Proteomes" id="UP000821845">
    <property type="component" value="Chromosome 8"/>
</dbReference>
<gene>
    <name evidence="1" type="ORF">HPB50_003251</name>
</gene>
<reference evidence="1" key="1">
    <citation type="submission" date="2020-05" db="EMBL/GenBank/DDBJ databases">
        <title>Large-scale comparative analyses of tick genomes elucidate their genetic diversity and vector capacities.</title>
        <authorList>
            <person name="Jia N."/>
            <person name="Wang J."/>
            <person name="Shi W."/>
            <person name="Du L."/>
            <person name="Sun Y."/>
            <person name="Zhan W."/>
            <person name="Jiang J."/>
            <person name="Wang Q."/>
            <person name="Zhang B."/>
            <person name="Ji P."/>
            <person name="Sakyi L.B."/>
            <person name="Cui X."/>
            <person name="Yuan T."/>
            <person name="Jiang B."/>
            <person name="Yang W."/>
            <person name="Lam T.T.-Y."/>
            <person name="Chang Q."/>
            <person name="Ding S."/>
            <person name="Wang X."/>
            <person name="Zhu J."/>
            <person name="Ruan X."/>
            <person name="Zhao L."/>
            <person name="Wei J."/>
            <person name="Que T."/>
            <person name="Du C."/>
            <person name="Cheng J."/>
            <person name="Dai P."/>
            <person name="Han X."/>
            <person name="Huang E."/>
            <person name="Gao Y."/>
            <person name="Liu J."/>
            <person name="Shao H."/>
            <person name="Ye R."/>
            <person name="Li L."/>
            <person name="Wei W."/>
            <person name="Wang X."/>
            <person name="Wang C."/>
            <person name="Yang T."/>
            <person name="Huo Q."/>
            <person name="Li W."/>
            <person name="Guo W."/>
            <person name="Chen H."/>
            <person name="Zhou L."/>
            <person name="Ni X."/>
            <person name="Tian J."/>
            <person name="Zhou Y."/>
            <person name="Sheng Y."/>
            <person name="Liu T."/>
            <person name="Pan Y."/>
            <person name="Xia L."/>
            <person name="Li J."/>
            <person name="Zhao F."/>
            <person name="Cao W."/>
        </authorList>
    </citation>
    <scope>NUCLEOTIDE SEQUENCE</scope>
    <source>
        <strain evidence="1">Hyas-2018</strain>
    </source>
</reference>
<proteinExistence type="predicted"/>
<comment type="caution">
    <text evidence="1">The sequence shown here is derived from an EMBL/GenBank/DDBJ whole genome shotgun (WGS) entry which is preliminary data.</text>
</comment>
<protein>
    <submittedName>
        <fullName evidence="1">Uncharacterized protein</fullName>
    </submittedName>
</protein>
<accession>A0ACB7RMI7</accession>
<keyword evidence="2" id="KW-1185">Reference proteome</keyword>
<sequence>MALGIGCEAAGESIVVYPQVLESREDESEKILLIEDYTLNLKKASVLADTVLLLDVTDDGTVERRTGMVNATHRIAPFTSWERSSQQSVPHRVSEIDAVSGDYEIMERSAKTPGAFSRAFVENDPSPKYTIELYFITGLNHSSFFGNEIEDRVSYAIIFVNATTPPYLSLHQDGNMIVYSTMNELSKHVKKDRLKSKSDVVYMASRLGAPHDGEGEAKDCGIRSPYLMSPYRQGKTIFIGRLTEDSVTVYPQVLEARDDGSEKVLILHEGYSLNLKKASILARRLLLRDVTKDGIIEQYVSLRMDQLNPPVPIGLTKIQTTSKDNEDYVLLWENGDLIGNETLKKLNEVLQAERDYKVADAVYMATGFHNVEHD</sequence>
<dbReference type="EMBL" id="CM023488">
    <property type="protein sequence ID" value="KAH6923625.1"/>
    <property type="molecule type" value="Genomic_DNA"/>
</dbReference>
<organism evidence="1 2">
    <name type="scientific">Hyalomma asiaticum</name>
    <name type="common">Tick</name>
    <dbReference type="NCBI Taxonomy" id="266040"/>
    <lineage>
        <taxon>Eukaryota</taxon>
        <taxon>Metazoa</taxon>
        <taxon>Ecdysozoa</taxon>
        <taxon>Arthropoda</taxon>
        <taxon>Chelicerata</taxon>
        <taxon>Arachnida</taxon>
        <taxon>Acari</taxon>
        <taxon>Parasitiformes</taxon>
        <taxon>Ixodida</taxon>
        <taxon>Ixodoidea</taxon>
        <taxon>Ixodidae</taxon>
        <taxon>Hyalomminae</taxon>
        <taxon>Hyalomma</taxon>
    </lineage>
</organism>
<evidence type="ECO:0000313" key="2">
    <source>
        <dbReference type="Proteomes" id="UP000821845"/>
    </source>
</evidence>